<protein>
    <submittedName>
        <fullName evidence="1">Uncharacterized protein</fullName>
    </submittedName>
</protein>
<dbReference type="AlphaFoldDB" id="A0AAV4D476"/>
<dbReference type="Proteomes" id="UP000735302">
    <property type="component" value="Unassembled WGS sequence"/>
</dbReference>
<evidence type="ECO:0000313" key="1">
    <source>
        <dbReference type="EMBL" id="GFO38959.1"/>
    </source>
</evidence>
<accession>A0AAV4D476</accession>
<name>A0AAV4D476_9GAST</name>
<comment type="caution">
    <text evidence="1">The sequence shown here is derived from an EMBL/GenBank/DDBJ whole genome shotgun (WGS) entry which is preliminary data.</text>
</comment>
<sequence>MQNSASCLGFQTRLRSMEYGEQAGTGPRQSLSKVERFVSAPSGGVQVCFKPRERRGSQTCQKGTFRPAFVARVAPLCLLTGSGGRSR</sequence>
<proteinExistence type="predicted"/>
<organism evidence="1 2">
    <name type="scientific">Plakobranchus ocellatus</name>
    <dbReference type="NCBI Taxonomy" id="259542"/>
    <lineage>
        <taxon>Eukaryota</taxon>
        <taxon>Metazoa</taxon>
        <taxon>Spiralia</taxon>
        <taxon>Lophotrochozoa</taxon>
        <taxon>Mollusca</taxon>
        <taxon>Gastropoda</taxon>
        <taxon>Heterobranchia</taxon>
        <taxon>Euthyneura</taxon>
        <taxon>Panpulmonata</taxon>
        <taxon>Sacoglossa</taxon>
        <taxon>Placobranchoidea</taxon>
        <taxon>Plakobranchidae</taxon>
        <taxon>Plakobranchus</taxon>
    </lineage>
</organism>
<gene>
    <name evidence="1" type="ORF">PoB_006546400</name>
</gene>
<keyword evidence="2" id="KW-1185">Reference proteome</keyword>
<reference evidence="1 2" key="1">
    <citation type="journal article" date="2021" name="Elife">
        <title>Chloroplast acquisition without the gene transfer in kleptoplastic sea slugs, Plakobranchus ocellatus.</title>
        <authorList>
            <person name="Maeda T."/>
            <person name="Takahashi S."/>
            <person name="Yoshida T."/>
            <person name="Shimamura S."/>
            <person name="Takaki Y."/>
            <person name="Nagai Y."/>
            <person name="Toyoda A."/>
            <person name="Suzuki Y."/>
            <person name="Arimoto A."/>
            <person name="Ishii H."/>
            <person name="Satoh N."/>
            <person name="Nishiyama T."/>
            <person name="Hasebe M."/>
            <person name="Maruyama T."/>
            <person name="Minagawa J."/>
            <person name="Obokata J."/>
            <person name="Shigenobu S."/>
        </authorList>
    </citation>
    <scope>NUCLEOTIDE SEQUENCE [LARGE SCALE GENOMIC DNA]</scope>
</reference>
<evidence type="ECO:0000313" key="2">
    <source>
        <dbReference type="Proteomes" id="UP000735302"/>
    </source>
</evidence>
<dbReference type="EMBL" id="BLXT01007365">
    <property type="protein sequence ID" value="GFO38959.1"/>
    <property type="molecule type" value="Genomic_DNA"/>
</dbReference>